<reference evidence="7" key="1">
    <citation type="journal article" date="2014" name="Int. J. Syst. Evol. Microbiol.">
        <title>Complete genome sequence of Corynebacterium casei LMG S-19264T (=DSM 44701T), isolated from a smear-ripened cheese.</title>
        <authorList>
            <consortium name="US DOE Joint Genome Institute (JGI-PGF)"/>
            <person name="Walter F."/>
            <person name="Albersmeier A."/>
            <person name="Kalinowski J."/>
            <person name="Ruckert C."/>
        </authorList>
    </citation>
    <scope>NUCLEOTIDE SEQUENCE</scope>
    <source>
        <strain evidence="7">CGMCC 1.12698</strain>
    </source>
</reference>
<feature type="transmembrane region" description="Helical" evidence="6">
    <location>
        <begin position="75"/>
        <end position="93"/>
    </location>
</feature>
<feature type="transmembrane region" description="Helical" evidence="6">
    <location>
        <begin position="199"/>
        <end position="219"/>
    </location>
</feature>
<feature type="transmembrane region" description="Helical" evidence="6">
    <location>
        <begin position="322"/>
        <end position="340"/>
    </location>
</feature>
<feature type="transmembrane region" description="Helical" evidence="6">
    <location>
        <begin position="175"/>
        <end position="192"/>
    </location>
</feature>
<dbReference type="GO" id="GO:0015648">
    <property type="term" value="F:lipid-linked peptidoglycan transporter activity"/>
    <property type="evidence" value="ECO:0007669"/>
    <property type="project" value="TreeGrafter"/>
</dbReference>
<sequence>MEKGNSKLKIDYILLIILFLLATVSIVALIGVEPKLPVKLQNQNFIQKQIMWYGIGCFVIAVIMIIDFDRYTKICWFLYGIGIVMLLGLELGIPVMGKVQTINGATGWYTLPGGLGNFQPSELMKVIMILVLGTMISQHHQLYTAKRPEDDLFLLGKIFAASLPPLLLIAKQPDLGNTMVISFIVAVMILVAGIRWKYILILVGSVVTAGATLVAIYFINKDFFTAHILQQYQLNRFYGWLSPEEYPTQGYQLKTAMMASGSGGLTGKGLGTSEVYFPEAHTDFIFAVIAEQFGFIGTSIVICLFFLFIYRMIQIALESNDPFGSYICAGVIAMITFQVFQNIGMGIQLLPITGITLPFLSYGGSSLATYMMAIGFVLNVRSRTQTFMFKEKE</sequence>
<evidence type="ECO:0000313" key="8">
    <source>
        <dbReference type="Proteomes" id="UP000605259"/>
    </source>
</evidence>
<keyword evidence="3" id="KW-0133">Cell shape</keyword>
<accession>A0A917ASR7</accession>
<keyword evidence="2 6" id="KW-0812">Transmembrane</keyword>
<evidence type="ECO:0000256" key="1">
    <source>
        <dbReference type="ARBA" id="ARBA00004141"/>
    </source>
</evidence>
<comment type="subcellular location">
    <subcellularLocation>
        <location evidence="1">Membrane</location>
        <topology evidence="1">Multi-pass membrane protein</topology>
    </subcellularLocation>
</comment>
<keyword evidence="7" id="KW-0131">Cell cycle</keyword>
<dbReference type="GO" id="GO:0051301">
    <property type="term" value="P:cell division"/>
    <property type="evidence" value="ECO:0007669"/>
    <property type="project" value="UniProtKB-KW"/>
</dbReference>
<evidence type="ECO:0000256" key="6">
    <source>
        <dbReference type="SAM" id="Phobius"/>
    </source>
</evidence>
<dbReference type="PANTHER" id="PTHR30474">
    <property type="entry name" value="CELL CYCLE PROTEIN"/>
    <property type="match status" value="1"/>
</dbReference>
<evidence type="ECO:0000256" key="5">
    <source>
        <dbReference type="ARBA" id="ARBA00023136"/>
    </source>
</evidence>
<feature type="transmembrane region" description="Helical" evidence="6">
    <location>
        <begin position="12"/>
        <end position="30"/>
    </location>
</feature>
<evidence type="ECO:0000256" key="3">
    <source>
        <dbReference type="ARBA" id="ARBA00022960"/>
    </source>
</evidence>
<dbReference type="GO" id="GO:0032153">
    <property type="term" value="C:cell division site"/>
    <property type="evidence" value="ECO:0007669"/>
    <property type="project" value="TreeGrafter"/>
</dbReference>
<dbReference type="PANTHER" id="PTHR30474:SF1">
    <property type="entry name" value="PEPTIDOGLYCAN GLYCOSYLTRANSFERASE MRDB"/>
    <property type="match status" value="1"/>
</dbReference>
<feature type="transmembrane region" description="Helical" evidence="6">
    <location>
        <begin position="50"/>
        <end position="68"/>
    </location>
</feature>
<feature type="transmembrane region" description="Helical" evidence="6">
    <location>
        <begin position="360"/>
        <end position="380"/>
    </location>
</feature>
<name>A0A917ASR7_9BACI</name>
<comment type="caution">
    <text evidence="7">The sequence shown here is derived from an EMBL/GenBank/DDBJ whole genome shotgun (WGS) entry which is preliminary data.</text>
</comment>
<dbReference type="GO" id="GO:0005886">
    <property type="term" value="C:plasma membrane"/>
    <property type="evidence" value="ECO:0007669"/>
    <property type="project" value="TreeGrafter"/>
</dbReference>
<keyword evidence="4 6" id="KW-1133">Transmembrane helix</keyword>
<dbReference type="Proteomes" id="UP000605259">
    <property type="component" value="Unassembled WGS sequence"/>
</dbReference>
<proteinExistence type="predicted"/>
<reference evidence="7" key="2">
    <citation type="submission" date="2020-09" db="EMBL/GenBank/DDBJ databases">
        <authorList>
            <person name="Sun Q."/>
            <person name="Zhou Y."/>
        </authorList>
    </citation>
    <scope>NUCLEOTIDE SEQUENCE</scope>
    <source>
        <strain evidence="7">CGMCC 1.12698</strain>
    </source>
</reference>
<evidence type="ECO:0000256" key="4">
    <source>
        <dbReference type="ARBA" id="ARBA00022989"/>
    </source>
</evidence>
<dbReference type="Pfam" id="PF01098">
    <property type="entry name" value="FTSW_RODA_SPOVE"/>
    <property type="match status" value="1"/>
</dbReference>
<keyword evidence="8" id="KW-1185">Reference proteome</keyword>
<feature type="transmembrane region" description="Helical" evidence="6">
    <location>
        <begin position="284"/>
        <end position="310"/>
    </location>
</feature>
<organism evidence="7 8">
    <name type="scientific">Priestia taiwanensis</name>
    <dbReference type="NCBI Taxonomy" id="1347902"/>
    <lineage>
        <taxon>Bacteria</taxon>
        <taxon>Bacillati</taxon>
        <taxon>Bacillota</taxon>
        <taxon>Bacilli</taxon>
        <taxon>Bacillales</taxon>
        <taxon>Bacillaceae</taxon>
        <taxon>Priestia</taxon>
    </lineage>
</organism>
<dbReference type="RefSeq" id="WP_188388416.1">
    <property type="nucleotide sequence ID" value="NZ_BMFK01000001.1"/>
</dbReference>
<dbReference type="InterPro" id="IPR001182">
    <property type="entry name" value="FtsW/RodA"/>
</dbReference>
<dbReference type="EMBL" id="BMFK01000001">
    <property type="protein sequence ID" value="GGE71788.1"/>
    <property type="molecule type" value="Genomic_DNA"/>
</dbReference>
<dbReference type="AlphaFoldDB" id="A0A917ASR7"/>
<evidence type="ECO:0000256" key="2">
    <source>
        <dbReference type="ARBA" id="ARBA00022692"/>
    </source>
</evidence>
<gene>
    <name evidence="7" type="ORF">GCM10007140_22230</name>
</gene>
<dbReference type="GO" id="GO:0008360">
    <property type="term" value="P:regulation of cell shape"/>
    <property type="evidence" value="ECO:0007669"/>
    <property type="project" value="UniProtKB-KW"/>
</dbReference>
<protein>
    <submittedName>
        <fullName evidence="7">Cell division protein FtsW</fullName>
    </submittedName>
</protein>
<evidence type="ECO:0000313" key="7">
    <source>
        <dbReference type="EMBL" id="GGE71788.1"/>
    </source>
</evidence>
<keyword evidence="5 6" id="KW-0472">Membrane</keyword>
<keyword evidence="7" id="KW-0132">Cell division</keyword>